<name>A0A0B6YCI1_9EUPU</name>
<organism evidence="1">
    <name type="scientific">Arion vulgaris</name>
    <dbReference type="NCBI Taxonomy" id="1028688"/>
    <lineage>
        <taxon>Eukaryota</taxon>
        <taxon>Metazoa</taxon>
        <taxon>Spiralia</taxon>
        <taxon>Lophotrochozoa</taxon>
        <taxon>Mollusca</taxon>
        <taxon>Gastropoda</taxon>
        <taxon>Heterobranchia</taxon>
        <taxon>Euthyneura</taxon>
        <taxon>Panpulmonata</taxon>
        <taxon>Eupulmonata</taxon>
        <taxon>Stylommatophora</taxon>
        <taxon>Helicina</taxon>
        <taxon>Arionoidea</taxon>
        <taxon>Arionidae</taxon>
        <taxon>Arion</taxon>
    </lineage>
</organism>
<accession>A0A0B6YCI1</accession>
<proteinExistence type="predicted"/>
<gene>
    <name evidence="1" type="primary">ORF20622</name>
</gene>
<feature type="non-terminal residue" evidence="1">
    <location>
        <position position="80"/>
    </location>
</feature>
<sequence length="80" mass="9359">MDEKIFNFDATFIIKSVQKNKVCHGIPLNMMRNTIKDAGYWNRIPNRDDVQHKGYKDANLFPRCKLGKIENYIADILISE</sequence>
<dbReference type="AlphaFoldDB" id="A0A0B6YCI1"/>
<dbReference type="EMBL" id="HACG01006666">
    <property type="protein sequence ID" value="CEK53531.1"/>
    <property type="molecule type" value="Transcribed_RNA"/>
</dbReference>
<evidence type="ECO:0000313" key="1">
    <source>
        <dbReference type="EMBL" id="CEK53531.1"/>
    </source>
</evidence>
<protein>
    <submittedName>
        <fullName evidence="1">Uncharacterized protein</fullName>
    </submittedName>
</protein>
<reference evidence="1" key="1">
    <citation type="submission" date="2014-12" db="EMBL/GenBank/DDBJ databases">
        <title>Insight into the proteome of Arion vulgaris.</title>
        <authorList>
            <person name="Aradska J."/>
            <person name="Bulat T."/>
            <person name="Smidak R."/>
            <person name="Sarate P."/>
            <person name="Gangsoo J."/>
            <person name="Sialana F."/>
            <person name="Bilban M."/>
            <person name="Lubec G."/>
        </authorList>
    </citation>
    <scope>NUCLEOTIDE SEQUENCE</scope>
    <source>
        <tissue evidence="1">Skin</tissue>
    </source>
</reference>